<sequence length="713" mass="76482">MIYAHSLADKPASEWETLEAHALQVAAAARARAEPFGAGELAEVLGLLHDLGKIKAGFQRKLSGEINDTAHSGEGAKVLWGGAARPLAAAIAGHHGRLPDPDRLRVRIAAAEAVTLPKWCRLPDWEWPARLREDKSLGSYRLQFLVRMLFGALCDADDRETAAFYAGIPDRSPGVVTEAMCAAFDVHMAGIGGEGSVNDLRRRVLSHGRDVASETPGLFTLTVPTGGGKTLTSLGFGLDHALAHGLRRLIYVIPYTSIIEQTVDVFRRVLGTDAVLEHHSNADWDGEDEAEAEQRRVSGASWDVPVVVTTAVQFFESLHAARKKRCRKLPSLARSVIVLDEAQTMPLPLLRPCLAALRELMEGYGASVVLSTATQPALTKAGGFPAGEALEGAREIAPEPAALFAALKRVEVRDVGSMDDAALANRLRAERRALCIVDNRMQARALFDAVRDADGAAHLSTLMVPAHRRAVLAEVRARLRQGAPVRLVSTSLIEAGVDVDFPVVLRAAAGIDSVAQAAGRCNREGRLDRGLVEVFRSEHPAPPAVEQFAAIGRAVLAEGHEDPIGEDAVASYFRRLWGEYGEDALDAAEVHGVRGLLAAIARTPGACPYEQVEAAFRIIPGGERTVIVLDGPWGVGSNALEAARFGSAGSVAKLVQSHAVNVPWAMWSSMWEAGQIAWWAPDWFEEQFAVLQTSDLYDAEAGLSGVGEGAWVV</sequence>
<dbReference type="GO" id="GO:0046872">
    <property type="term" value="F:metal ion binding"/>
    <property type="evidence" value="ECO:0007669"/>
    <property type="project" value="UniProtKB-KW"/>
</dbReference>
<keyword evidence="8" id="KW-0051">Antiviral defense</keyword>
<dbReference type="CDD" id="cd17930">
    <property type="entry name" value="DEXHc_cas3"/>
    <property type="match status" value="1"/>
</dbReference>
<dbReference type="NCBIfam" id="TIGR01596">
    <property type="entry name" value="cas3_HD"/>
    <property type="match status" value="1"/>
</dbReference>
<dbReference type="Proteomes" id="UP000032232">
    <property type="component" value="Unassembled WGS sequence"/>
</dbReference>
<dbReference type="InterPro" id="IPR054712">
    <property type="entry name" value="Cas3-like_dom"/>
</dbReference>
<evidence type="ECO:0000256" key="8">
    <source>
        <dbReference type="ARBA" id="ARBA00023118"/>
    </source>
</evidence>
<keyword evidence="7" id="KW-0067">ATP-binding</keyword>
<evidence type="ECO:0000313" key="10">
    <source>
        <dbReference type="EMBL" id="KIT18129.1"/>
    </source>
</evidence>
<keyword evidence="11" id="KW-1185">Reference proteome</keyword>
<dbReference type="OrthoDB" id="9810236at2"/>
<accession>A0A0D1EKK2</accession>
<dbReference type="GO" id="GO:0016787">
    <property type="term" value="F:hydrolase activity"/>
    <property type="evidence" value="ECO:0007669"/>
    <property type="project" value="UniProtKB-KW"/>
</dbReference>
<feature type="domain" description="HD Cas3-type" evidence="9">
    <location>
        <begin position="11"/>
        <end position="160"/>
    </location>
</feature>
<evidence type="ECO:0000256" key="6">
    <source>
        <dbReference type="ARBA" id="ARBA00022806"/>
    </source>
</evidence>
<evidence type="ECO:0000256" key="1">
    <source>
        <dbReference type="ARBA" id="ARBA00006847"/>
    </source>
</evidence>
<keyword evidence="5" id="KW-0378">Hydrolase</keyword>
<reference evidence="10 11" key="1">
    <citation type="submission" date="2015-02" db="EMBL/GenBank/DDBJ databases">
        <title>Genome Sequence of Jannaschia aquimarina DSM28248, a member of the Roseobacter clade.</title>
        <authorList>
            <person name="Voget S."/>
            <person name="Daniel R."/>
        </authorList>
    </citation>
    <scope>NUCLEOTIDE SEQUENCE [LARGE SCALE GENOMIC DNA]</scope>
    <source>
        <strain evidence="10 11">GSW-M26</strain>
    </source>
</reference>
<dbReference type="CDD" id="cd09641">
    <property type="entry name" value="Cas3''_I"/>
    <property type="match status" value="1"/>
</dbReference>
<evidence type="ECO:0000313" key="11">
    <source>
        <dbReference type="Proteomes" id="UP000032232"/>
    </source>
</evidence>
<dbReference type="GO" id="GO:0003676">
    <property type="term" value="F:nucleic acid binding"/>
    <property type="evidence" value="ECO:0007669"/>
    <property type="project" value="InterPro"/>
</dbReference>
<evidence type="ECO:0000256" key="2">
    <source>
        <dbReference type="ARBA" id="ARBA00009046"/>
    </source>
</evidence>
<keyword evidence="3" id="KW-0479">Metal-binding</keyword>
<dbReference type="Gene3D" id="1.10.3210.30">
    <property type="match status" value="1"/>
</dbReference>
<evidence type="ECO:0000256" key="4">
    <source>
        <dbReference type="ARBA" id="ARBA00022741"/>
    </source>
</evidence>
<dbReference type="InterPro" id="IPR027417">
    <property type="entry name" value="P-loop_NTPase"/>
</dbReference>
<protein>
    <submittedName>
        <fullName evidence="10">DEAD/DEAH box helicase</fullName>
    </submittedName>
</protein>
<organism evidence="10 11">
    <name type="scientific">Jannaschia aquimarina</name>
    <dbReference type="NCBI Taxonomy" id="935700"/>
    <lineage>
        <taxon>Bacteria</taxon>
        <taxon>Pseudomonadati</taxon>
        <taxon>Pseudomonadota</taxon>
        <taxon>Alphaproteobacteria</taxon>
        <taxon>Rhodobacterales</taxon>
        <taxon>Roseobacteraceae</taxon>
        <taxon>Jannaschia</taxon>
    </lineage>
</organism>
<evidence type="ECO:0000259" key="9">
    <source>
        <dbReference type="PROSITE" id="PS51643"/>
    </source>
</evidence>
<dbReference type="GO" id="GO:0004386">
    <property type="term" value="F:helicase activity"/>
    <property type="evidence" value="ECO:0007669"/>
    <property type="project" value="UniProtKB-KW"/>
</dbReference>
<dbReference type="SMART" id="SM00487">
    <property type="entry name" value="DEXDc"/>
    <property type="match status" value="1"/>
</dbReference>
<dbReference type="AlphaFoldDB" id="A0A0D1EKK2"/>
<dbReference type="InterPro" id="IPR014001">
    <property type="entry name" value="Helicase_ATP-bd"/>
</dbReference>
<gene>
    <name evidence="10" type="ORF">jaqu_01490</name>
</gene>
<dbReference type="InterPro" id="IPR011545">
    <property type="entry name" value="DEAD/DEAH_box_helicase_dom"/>
</dbReference>
<dbReference type="Pfam" id="PF22590">
    <property type="entry name" value="Cas3-like_C_2"/>
    <property type="match status" value="1"/>
</dbReference>
<dbReference type="SUPFAM" id="SSF52540">
    <property type="entry name" value="P-loop containing nucleoside triphosphate hydrolases"/>
    <property type="match status" value="1"/>
</dbReference>
<dbReference type="GO" id="GO:0051607">
    <property type="term" value="P:defense response to virus"/>
    <property type="evidence" value="ECO:0007669"/>
    <property type="project" value="UniProtKB-KW"/>
</dbReference>
<proteinExistence type="inferred from homology"/>
<dbReference type="GO" id="GO:0005524">
    <property type="term" value="F:ATP binding"/>
    <property type="evidence" value="ECO:0007669"/>
    <property type="project" value="UniProtKB-KW"/>
</dbReference>
<dbReference type="SUPFAM" id="SSF109604">
    <property type="entry name" value="HD-domain/PDEase-like"/>
    <property type="match status" value="1"/>
</dbReference>
<keyword evidence="4" id="KW-0547">Nucleotide-binding</keyword>
<keyword evidence="6 10" id="KW-0347">Helicase</keyword>
<comment type="caution">
    <text evidence="10">The sequence shown here is derived from an EMBL/GenBank/DDBJ whole genome shotgun (WGS) entry which is preliminary data.</text>
</comment>
<comment type="similarity">
    <text evidence="2">In the central section; belongs to the CRISPR-associated helicase Cas3 family.</text>
</comment>
<dbReference type="InterPro" id="IPR006483">
    <property type="entry name" value="CRISPR-assoc_Cas3_HD"/>
</dbReference>
<evidence type="ECO:0000256" key="7">
    <source>
        <dbReference type="ARBA" id="ARBA00022840"/>
    </source>
</evidence>
<dbReference type="Gene3D" id="3.40.50.300">
    <property type="entry name" value="P-loop containing nucleotide triphosphate hydrolases"/>
    <property type="match status" value="2"/>
</dbReference>
<evidence type="ECO:0000256" key="3">
    <source>
        <dbReference type="ARBA" id="ARBA00022723"/>
    </source>
</evidence>
<dbReference type="Pfam" id="PF00270">
    <property type="entry name" value="DEAD"/>
    <property type="match status" value="1"/>
</dbReference>
<dbReference type="InterPro" id="IPR038257">
    <property type="entry name" value="CRISPR-assoc_Cas3_HD_sf"/>
</dbReference>
<dbReference type="STRING" id="935700.jaqu_01490"/>
<dbReference type="PROSITE" id="PS51643">
    <property type="entry name" value="HD_CAS3"/>
    <property type="match status" value="1"/>
</dbReference>
<dbReference type="RefSeq" id="WP_043917012.1">
    <property type="nucleotide sequence ID" value="NZ_FZPF01000016.1"/>
</dbReference>
<dbReference type="PATRIC" id="fig|935700.4.peg.167"/>
<dbReference type="EMBL" id="JYFE01000004">
    <property type="protein sequence ID" value="KIT18129.1"/>
    <property type="molecule type" value="Genomic_DNA"/>
</dbReference>
<evidence type="ECO:0000256" key="5">
    <source>
        <dbReference type="ARBA" id="ARBA00022801"/>
    </source>
</evidence>
<comment type="similarity">
    <text evidence="1">In the N-terminal section; belongs to the CRISPR-associated nuclease Cas3-HD family.</text>
</comment>
<dbReference type="Pfam" id="PF18019">
    <property type="entry name" value="Cas3_HD"/>
    <property type="match status" value="1"/>
</dbReference>
<name>A0A0D1EKK2_9RHOB</name>